<dbReference type="AlphaFoldDB" id="A0A0G1FYC3"/>
<organism evidence="1 2">
    <name type="scientific">Candidatus Collierbacteria bacterium GW2011_GWC2_43_12</name>
    <dbReference type="NCBI Taxonomy" id="1618390"/>
    <lineage>
        <taxon>Bacteria</taxon>
        <taxon>Candidatus Collieribacteriota</taxon>
    </lineage>
</organism>
<name>A0A0G1FYC3_9BACT</name>
<evidence type="ECO:0000313" key="1">
    <source>
        <dbReference type="EMBL" id="KKS91753.1"/>
    </source>
</evidence>
<proteinExistence type="predicted"/>
<reference evidence="1 2" key="1">
    <citation type="journal article" date="2015" name="Nature">
        <title>rRNA introns, odd ribosomes, and small enigmatic genomes across a large radiation of phyla.</title>
        <authorList>
            <person name="Brown C.T."/>
            <person name="Hug L.A."/>
            <person name="Thomas B.C."/>
            <person name="Sharon I."/>
            <person name="Castelle C.J."/>
            <person name="Singh A."/>
            <person name="Wilkins M.J."/>
            <person name="Williams K.H."/>
            <person name="Banfield J.F."/>
        </authorList>
    </citation>
    <scope>NUCLEOTIDE SEQUENCE [LARGE SCALE GENOMIC DNA]</scope>
</reference>
<evidence type="ECO:0000313" key="2">
    <source>
        <dbReference type="Proteomes" id="UP000033980"/>
    </source>
</evidence>
<sequence length="65" mass="7220">MFSESLITRAQQYFAKRFGQEVSRAEAESYLHSLADLYLCLAEAIEERTTGDAPPVGRASPVILD</sequence>
<dbReference type="EMBL" id="LCFK01000061">
    <property type="protein sequence ID" value="KKS91753.1"/>
    <property type="molecule type" value="Genomic_DNA"/>
</dbReference>
<comment type="caution">
    <text evidence="1">The sequence shown here is derived from an EMBL/GenBank/DDBJ whole genome shotgun (WGS) entry which is preliminary data.</text>
</comment>
<dbReference type="Proteomes" id="UP000033980">
    <property type="component" value="Unassembled WGS sequence"/>
</dbReference>
<protein>
    <submittedName>
        <fullName evidence="1">Uncharacterized protein</fullName>
    </submittedName>
</protein>
<accession>A0A0G1FYC3</accession>
<gene>
    <name evidence="1" type="ORF">UV68_C0061G0003</name>
</gene>